<keyword evidence="6 15" id="KW-0808">Transferase</keyword>
<dbReference type="FunFam" id="2.40.30.30:FF:000003">
    <property type="entry name" value="Riboflavin biosynthesis protein"/>
    <property type="match status" value="1"/>
</dbReference>
<gene>
    <name evidence="17" type="ORF">LZ24_02007</name>
</gene>
<accession>A0A562RQ45</accession>
<evidence type="ECO:0000256" key="7">
    <source>
        <dbReference type="ARBA" id="ARBA00022695"/>
    </source>
</evidence>
<evidence type="ECO:0000256" key="2">
    <source>
        <dbReference type="ARBA" id="ARBA00004726"/>
    </source>
</evidence>
<dbReference type="EMBL" id="VLLC01000014">
    <property type="protein sequence ID" value="TWI71209.1"/>
    <property type="molecule type" value="Genomic_DNA"/>
</dbReference>
<evidence type="ECO:0000256" key="4">
    <source>
        <dbReference type="ARBA" id="ARBA00022630"/>
    </source>
</evidence>
<dbReference type="FunFam" id="3.40.50.620:FF:000021">
    <property type="entry name" value="Riboflavin biosynthesis protein"/>
    <property type="match status" value="1"/>
</dbReference>
<evidence type="ECO:0000256" key="1">
    <source>
        <dbReference type="ARBA" id="ARBA00002121"/>
    </source>
</evidence>
<dbReference type="InterPro" id="IPR014729">
    <property type="entry name" value="Rossmann-like_a/b/a_fold"/>
</dbReference>
<dbReference type="SUPFAM" id="SSF82114">
    <property type="entry name" value="Riboflavin kinase-like"/>
    <property type="match status" value="1"/>
</dbReference>
<dbReference type="InterPro" id="IPR002606">
    <property type="entry name" value="Riboflavin_kinase_bac"/>
</dbReference>
<sequence length="326" mass="36636">MNPFRTGSQGTMQLIEHISEISHPFKDAVVTIGNFDGVHKGHVALFRQVRDRADSLQGTAVAITFDPHPLVVVRPERRPPLITLREQKIELFTASGLLDILMVLPFDREFASIPAENFIRDFLIKTIGMKAIVIGPDYAFGRNREGNIHLLEKMGKELGFEVIVPGWITPDNMEDRISSTRIREVVGKGDVTAAVPMLGRYYQVRGEVETGRQRGGRLLGFPTANIRLQDELCPASGVYAVTVETPCGRHTGVANIGYSPTFDDNIFTVEVHILDFSENLYGQQIRINFVERLRGEKKFSGIEALSEQIQKDIIRAREIFHEKKLV</sequence>
<evidence type="ECO:0000256" key="6">
    <source>
        <dbReference type="ARBA" id="ARBA00022679"/>
    </source>
</evidence>
<dbReference type="PANTHER" id="PTHR22749:SF6">
    <property type="entry name" value="RIBOFLAVIN KINASE"/>
    <property type="match status" value="1"/>
</dbReference>
<evidence type="ECO:0000256" key="5">
    <source>
        <dbReference type="ARBA" id="ARBA00022643"/>
    </source>
</evidence>
<reference evidence="17 18" key="1">
    <citation type="submission" date="2019-07" db="EMBL/GenBank/DDBJ databases">
        <title>Genome sequencing of 100 strains of the haloalkaliphilic chemolithoautotrophic sulfur-oxidizing bacterium Thioalkalivibrio.</title>
        <authorList>
            <person name="Muyzer G."/>
        </authorList>
    </citation>
    <scope>NUCLEOTIDE SEQUENCE [LARGE SCALE GENOMIC DNA]</scope>
    <source>
        <strain evidence="17 18">ASO4-4</strain>
    </source>
</reference>
<evidence type="ECO:0000256" key="13">
    <source>
        <dbReference type="ARBA" id="ARBA00047880"/>
    </source>
</evidence>
<feature type="domain" description="Riboflavin kinase" evidence="16">
    <location>
        <begin position="197"/>
        <end position="321"/>
    </location>
</feature>
<dbReference type="UniPathway" id="UPA00277">
    <property type="reaction ID" value="UER00407"/>
</dbReference>
<evidence type="ECO:0000256" key="15">
    <source>
        <dbReference type="PIRNR" id="PIRNR004491"/>
    </source>
</evidence>
<keyword evidence="7 15" id="KW-0548">Nucleotidyltransferase</keyword>
<comment type="caution">
    <text evidence="17">The sequence shown here is derived from an EMBL/GenBank/DDBJ whole genome shotgun (WGS) entry which is preliminary data.</text>
</comment>
<dbReference type="NCBIfam" id="NF004162">
    <property type="entry name" value="PRK05627.1-5"/>
    <property type="match status" value="1"/>
</dbReference>
<dbReference type="InterPro" id="IPR023468">
    <property type="entry name" value="Riboflavin_kinase"/>
</dbReference>
<dbReference type="InterPro" id="IPR015864">
    <property type="entry name" value="FAD_synthase"/>
</dbReference>
<dbReference type="CDD" id="cd02064">
    <property type="entry name" value="FAD_synthetase_N"/>
    <property type="match status" value="1"/>
</dbReference>
<dbReference type="NCBIfam" id="NF004160">
    <property type="entry name" value="PRK05627.1-3"/>
    <property type="match status" value="1"/>
</dbReference>
<dbReference type="Pfam" id="PF06574">
    <property type="entry name" value="FAD_syn"/>
    <property type="match status" value="1"/>
</dbReference>
<keyword evidence="11 15" id="KW-0067">ATP-binding</keyword>
<dbReference type="GO" id="GO:0009231">
    <property type="term" value="P:riboflavin biosynthetic process"/>
    <property type="evidence" value="ECO:0007669"/>
    <property type="project" value="InterPro"/>
</dbReference>
<dbReference type="SUPFAM" id="SSF52374">
    <property type="entry name" value="Nucleotidylyl transferase"/>
    <property type="match status" value="1"/>
</dbReference>
<evidence type="ECO:0000313" key="17">
    <source>
        <dbReference type="EMBL" id="TWI71209.1"/>
    </source>
</evidence>
<dbReference type="PIRSF" id="PIRSF004491">
    <property type="entry name" value="FAD_Synth"/>
    <property type="match status" value="1"/>
</dbReference>
<evidence type="ECO:0000256" key="12">
    <source>
        <dbReference type="ARBA" id="ARBA00023268"/>
    </source>
</evidence>
<comment type="pathway">
    <text evidence="2 15">Cofactor biosynthesis; FAD biosynthesis; FAD from FMN: step 1/1.</text>
</comment>
<evidence type="ECO:0000313" key="18">
    <source>
        <dbReference type="Proteomes" id="UP000318307"/>
    </source>
</evidence>
<evidence type="ECO:0000256" key="10">
    <source>
        <dbReference type="ARBA" id="ARBA00022827"/>
    </source>
</evidence>
<comment type="function">
    <text evidence="1">Catalyzes the phosphorylation of riboflavin to FMN followed by the adenylation of FMN to FAD.</text>
</comment>
<keyword evidence="10 15" id="KW-0274">FAD</keyword>
<dbReference type="UniPathway" id="UPA00276">
    <property type="reaction ID" value="UER00406"/>
</dbReference>
<keyword evidence="9 15" id="KW-0418">Kinase</keyword>
<dbReference type="EC" id="2.7.7.2" evidence="15"/>
<protein>
    <recommendedName>
        <fullName evidence="15">Riboflavin biosynthesis protein</fullName>
    </recommendedName>
    <domain>
        <recommendedName>
            <fullName evidence="15">Riboflavin kinase</fullName>
            <ecNumber evidence="15">2.7.1.26</ecNumber>
        </recommendedName>
        <alternativeName>
            <fullName evidence="15">Flavokinase</fullName>
        </alternativeName>
    </domain>
    <domain>
        <recommendedName>
            <fullName evidence="15">FMN adenylyltransferase</fullName>
            <ecNumber evidence="15">2.7.7.2</ecNumber>
        </recommendedName>
        <alternativeName>
            <fullName evidence="15">FAD pyrophosphorylase</fullName>
        </alternativeName>
        <alternativeName>
            <fullName evidence="15">FAD synthase</fullName>
        </alternativeName>
    </domain>
</protein>
<evidence type="ECO:0000256" key="8">
    <source>
        <dbReference type="ARBA" id="ARBA00022741"/>
    </source>
</evidence>
<keyword evidence="8 15" id="KW-0547">Nucleotide-binding</keyword>
<dbReference type="GO" id="GO:0009398">
    <property type="term" value="P:FMN biosynthetic process"/>
    <property type="evidence" value="ECO:0007669"/>
    <property type="project" value="UniProtKB-UniRule"/>
</dbReference>
<dbReference type="Gene3D" id="2.40.30.30">
    <property type="entry name" value="Riboflavin kinase-like"/>
    <property type="match status" value="1"/>
</dbReference>
<keyword evidence="18" id="KW-1185">Reference proteome</keyword>
<evidence type="ECO:0000256" key="9">
    <source>
        <dbReference type="ARBA" id="ARBA00022777"/>
    </source>
</evidence>
<comment type="similarity">
    <text evidence="15">Belongs to the ribF family.</text>
</comment>
<evidence type="ECO:0000256" key="3">
    <source>
        <dbReference type="ARBA" id="ARBA00005201"/>
    </source>
</evidence>
<dbReference type="GO" id="GO:0005524">
    <property type="term" value="F:ATP binding"/>
    <property type="evidence" value="ECO:0007669"/>
    <property type="project" value="UniProtKB-UniRule"/>
</dbReference>
<comment type="pathway">
    <text evidence="3 15">Cofactor biosynthesis; FMN biosynthesis; FMN from riboflavin (ATP route): step 1/1.</text>
</comment>
<evidence type="ECO:0000256" key="11">
    <source>
        <dbReference type="ARBA" id="ARBA00022840"/>
    </source>
</evidence>
<keyword evidence="5 15" id="KW-0288">FMN</keyword>
<dbReference type="Pfam" id="PF01687">
    <property type="entry name" value="Flavokinase"/>
    <property type="match status" value="1"/>
</dbReference>
<keyword evidence="12" id="KW-0511">Multifunctional enzyme</keyword>
<comment type="catalytic activity">
    <reaction evidence="13 15">
        <text>riboflavin + ATP = FMN + ADP + H(+)</text>
        <dbReference type="Rhea" id="RHEA:14357"/>
        <dbReference type="ChEBI" id="CHEBI:15378"/>
        <dbReference type="ChEBI" id="CHEBI:30616"/>
        <dbReference type="ChEBI" id="CHEBI:57986"/>
        <dbReference type="ChEBI" id="CHEBI:58210"/>
        <dbReference type="ChEBI" id="CHEBI:456216"/>
        <dbReference type="EC" id="2.7.1.26"/>
    </reaction>
</comment>
<dbReference type="NCBIfam" id="TIGR00083">
    <property type="entry name" value="ribF"/>
    <property type="match status" value="1"/>
</dbReference>
<dbReference type="InterPro" id="IPR023465">
    <property type="entry name" value="Riboflavin_kinase_dom_sf"/>
</dbReference>
<keyword evidence="4 15" id="KW-0285">Flavoprotein</keyword>
<name>A0A562RQ45_9BACT</name>
<comment type="catalytic activity">
    <reaction evidence="14 15">
        <text>FMN + ATP + H(+) = FAD + diphosphate</text>
        <dbReference type="Rhea" id="RHEA:17237"/>
        <dbReference type="ChEBI" id="CHEBI:15378"/>
        <dbReference type="ChEBI" id="CHEBI:30616"/>
        <dbReference type="ChEBI" id="CHEBI:33019"/>
        <dbReference type="ChEBI" id="CHEBI:57692"/>
        <dbReference type="ChEBI" id="CHEBI:58210"/>
        <dbReference type="EC" id="2.7.7.2"/>
    </reaction>
</comment>
<dbReference type="AlphaFoldDB" id="A0A562RQ45"/>
<evidence type="ECO:0000256" key="14">
    <source>
        <dbReference type="ARBA" id="ARBA00049494"/>
    </source>
</evidence>
<dbReference type="InterPro" id="IPR004821">
    <property type="entry name" value="Cyt_trans-like"/>
</dbReference>
<dbReference type="SMART" id="SM00904">
    <property type="entry name" value="Flavokinase"/>
    <property type="match status" value="1"/>
</dbReference>
<dbReference type="Proteomes" id="UP000318307">
    <property type="component" value="Unassembled WGS sequence"/>
</dbReference>
<proteinExistence type="inferred from homology"/>
<dbReference type="GO" id="GO:0006747">
    <property type="term" value="P:FAD biosynthetic process"/>
    <property type="evidence" value="ECO:0007669"/>
    <property type="project" value="UniProtKB-UniRule"/>
</dbReference>
<dbReference type="GO" id="GO:0003919">
    <property type="term" value="F:FMN adenylyltransferase activity"/>
    <property type="evidence" value="ECO:0007669"/>
    <property type="project" value="UniProtKB-UniRule"/>
</dbReference>
<dbReference type="PANTHER" id="PTHR22749">
    <property type="entry name" value="RIBOFLAVIN KINASE/FMN ADENYLYLTRANSFERASE"/>
    <property type="match status" value="1"/>
</dbReference>
<dbReference type="InterPro" id="IPR015865">
    <property type="entry name" value="Riboflavin_kinase_bac/euk"/>
</dbReference>
<dbReference type="Gene3D" id="3.40.50.620">
    <property type="entry name" value="HUPs"/>
    <property type="match status" value="1"/>
</dbReference>
<dbReference type="NCBIfam" id="TIGR00125">
    <property type="entry name" value="cyt_tran_rel"/>
    <property type="match status" value="1"/>
</dbReference>
<organism evidence="17 18">
    <name type="scientific">Desulfobotulus alkaliphilus</name>
    <dbReference type="NCBI Taxonomy" id="622671"/>
    <lineage>
        <taxon>Bacteria</taxon>
        <taxon>Pseudomonadati</taxon>
        <taxon>Thermodesulfobacteriota</taxon>
        <taxon>Desulfobacteria</taxon>
        <taxon>Desulfobacterales</taxon>
        <taxon>Desulfobacteraceae</taxon>
        <taxon>Desulfobotulus</taxon>
    </lineage>
</organism>
<evidence type="ECO:0000259" key="16">
    <source>
        <dbReference type="SMART" id="SM00904"/>
    </source>
</evidence>
<dbReference type="GO" id="GO:0008531">
    <property type="term" value="F:riboflavin kinase activity"/>
    <property type="evidence" value="ECO:0007669"/>
    <property type="project" value="UniProtKB-UniRule"/>
</dbReference>
<dbReference type="EC" id="2.7.1.26" evidence="15"/>